<keyword evidence="4" id="KW-0539">Nucleus</keyword>
<evidence type="ECO:0000313" key="6">
    <source>
        <dbReference type="EMBL" id="RSH94334.1"/>
    </source>
</evidence>
<dbReference type="SUPFAM" id="SSF48371">
    <property type="entry name" value="ARM repeat"/>
    <property type="match status" value="1"/>
</dbReference>
<evidence type="ECO:0000259" key="5">
    <source>
        <dbReference type="PROSITE" id="PS50166"/>
    </source>
</evidence>
<dbReference type="InterPro" id="IPR001494">
    <property type="entry name" value="Importin-beta_N"/>
</dbReference>
<dbReference type="GO" id="GO:0005635">
    <property type="term" value="C:nuclear envelope"/>
    <property type="evidence" value="ECO:0007669"/>
    <property type="project" value="TreeGrafter"/>
</dbReference>
<dbReference type="EMBL" id="RSCD01000002">
    <property type="protein sequence ID" value="RSH94334.1"/>
    <property type="molecule type" value="Genomic_DNA"/>
</dbReference>
<dbReference type="PROSITE" id="PS50166">
    <property type="entry name" value="IMPORTIN_B_NT"/>
    <property type="match status" value="1"/>
</dbReference>
<evidence type="ECO:0000256" key="3">
    <source>
        <dbReference type="ARBA" id="ARBA00022448"/>
    </source>
</evidence>
<comment type="caution">
    <text evidence="6">The sequence shown here is derived from an EMBL/GenBank/DDBJ whole genome shotgun (WGS) entry which is preliminary data.</text>
</comment>
<evidence type="ECO:0000256" key="1">
    <source>
        <dbReference type="ARBA" id="ARBA00004123"/>
    </source>
</evidence>
<organism evidence="6 7">
    <name type="scientific">Saitozyma podzolica</name>
    <dbReference type="NCBI Taxonomy" id="1890683"/>
    <lineage>
        <taxon>Eukaryota</taxon>
        <taxon>Fungi</taxon>
        <taxon>Dikarya</taxon>
        <taxon>Basidiomycota</taxon>
        <taxon>Agaricomycotina</taxon>
        <taxon>Tremellomycetes</taxon>
        <taxon>Tremellales</taxon>
        <taxon>Trimorphomycetaceae</taxon>
        <taxon>Saitozyma</taxon>
    </lineage>
</organism>
<dbReference type="PANTHER" id="PTHR10997">
    <property type="entry name" value="IMPORTIN-7, 8, 11"/>
    <property type="match status" value="1"/>
</dbReference>
<dbReference type="GO" id="GO:0006606">
    <property type="term" value="P:protein import into nucleus"/>
    <property type="evidence" value="ECO:0007669"/>
    <property type="project" value="TreeGrafter"/>
</dbReference>
<dbReference type="GO" id="GO:0031267">
    <property type="term" value="F:small GTPase binding"/>
    <property type="evidence" value="ECO:0007669"/>
    <property type="project" value="InterPro"/>
</dbReference>
<dbReference type="Gene3D" id="1.25.10.10">
    <property type="entry name" value="Leucine-rich Repeat Variant"/>
    <property type="match status" value="2"/>
</dbReference>
<evidence type="ECO:0000313" key="7">
    <source>
        <dbReference type="Proteomes" id="UP000279259"/>
    </source>
</evidence>
<comment type="subcellular location">
    <subcellularLocation>
        <location evidence="1">Nucleus</location>
    </subcellularLocation>
</comment>
<evidence type="ECO:0000256" key="2">
    <source>
        <dbReference type="ARBA" id="ARBA00007991"/>
    </source>
</evidence>
<dbReference type="InterPro" id="IPR011989">
    <property type="entry name" value="ARM-like"/>
</dbReference>
<name>A0A427YT79_9TREE</name>
<keyword evidence="7" id="KW-1185">Reference proteome</keyword>
<sequence>MDGHAPDIRALLHAVVYPSSNEQYVRDQQILSSLFKQPEFFLALQAYALDKSLSQPERLMSSVITGRELKTKWRSKLLVPEARKPEARQRLFSFLEEEDLAIARPQLGLLVAVARIELPRQFPNLPQLLLNPLLTCLSHLSTSDSATSSSSTSTVLLNTLWTINALVKEWRTVKIASGQEVMRTLEEVFFAPVARVLEIWGDKERNGEGDWVIGEAGRYAFKILARFCQWHWSRAKMLQSEDGIKHIHILVHHSVHHAPIIQAHRLRLISHLPANPTAETLKLLHSLYKHLRAMGKWWRVMISIDPKGFCNVQGVTTGIGWWWGEVGGVVAGSDGAVANDGEFDLMTFEAGLTGAADSDTIPYPKRFLLLGMLLFKDIIPILAADHPDIFTPAFVLSALQLLVDKLLPLTSTDLEGLEDEPEEWLIAEDNDEEAWQYEFRPCAERVLMALNNACRHFPREQKVIEPETLKIFHEAESRPPSDLPAILRREAVYCALGRLSRSLSSYGGFDFNAFLTHSGGWLAQGVPLHRILKRRLAWLIGQWVTSEEECAKLPLVWQILVHLLAERGEASDRAVNLSAAVAIKDCVDLWELDIGYFEPYLQQAVQELIKLIGEASTLDGKRYVNDTIGVVIERVGDKIMPFLPTLAQSIPSLWHGAGGLEGEWLFKASLVVLTTKLVSAAKESSGQLMELVIPLIEESLQPPAKEFFEDDGIALWQAGLYNAASPYQPTAETGLIRLLPGLLAVISENLDMLDHMLPLLESYLLLDASGIVQNHGPTLAGSLAKALALTKPKSDSLAKILAALSLLVRTAPLAHLAPLLLDSGIFHHILTALEDDKASGTILAGYLDVLARIAMVDPNVFLQMVAETARRNGREGDKQLDEVLDALWRNFDYVGGARERKAVAMGVGALLTTGNSHCLERLDGEFMNIFLDVLGELHTPDGEPQATEVTVRPWRDEHPTQWGDIQYSPEGARRNALEDADPAFSVPLKAYIVDVLHRAHSVGLGAYWDKADEGTKRSLEKFLS</sequence>
<dbReference type="InterPro" id="IPR016024">
    <property type="entry name" value="ARM-type_fold"/>
</dbReference>
<dbReference type="GO" id="GO:0005829">
    <property type="term" value="C:cytosol"/>
    <property type="evidence" value="ECO:0007669"/>
    <property type="project" value="TreeGrafter"/>
</dbReference>
<dbReference type="STRING" id="1890683.A0A427YT79"/>
<accession>A0A427YT79</accession>
<dbReference type="Proteomes" id="UP000279259">
    <property type="component" value="Unassembled WGS sequence"/>
</dbReference>
<dbReference type="OrthoDB" id="361693at2759"/>
<dbReference type="InterPro" id="IPR058669">
    <property type="entry name" value="TPR_IPO7/11-like"/>
</dbReference>
<proteinExistence type="inferred from homology"/>
<gene>
    <name evidence="6" type="ORF">EHS25_004137</name>
</gene>
<feature type="domain" description="Importin N-terminal" evidence="5">
    <location>
        <begin position="27"/>
        <end position="97"/>
    </location>
</feature>
<dbReference type="Pfam" id="PF25758">
    <property type="entry name" value="TPR_IPO11"/>
    <property type="match status" value="1"/>
</dbReference>
<comment type="similarity">
    <text evidence="2">Belongs to the importin beta family.</text>
</comment>
<protein>
    <recommendedName>
        <fullName evidence="5">Importin N-terminal domain-containing protein</fullName>
    </recommendedName>
</protein>
<reference evidence="6 7" key="1">
    <citation type="submission" date="2018-11" db="EMBL/GenBank/DDBJ databases">
        <title>Genome sequence of Saitozyma podzolica DSM 27192.</title>
        <authorList>
            <person name="Aliyu H."/>
            <person name="Gorte O."/>
            <person name="Ochsenreither K."/>
        </authorList>
    </citation>
    <scope>NUCLEOTIDE SEQUENCE [LARGE SCALE GENOMIC DNA]</scope>
    <source>
        <strain evidence="6 7">DSM 27192</strain>
    </source>
</reference>
<keyword evidence="3" id="KW-0813">Transport</keyword>
<dbReference type="AlphaFoldDB" id="A0A427YT79"/>
<evidence type="ECO:0000256" key="4">
    <source>
        <dbReference type="ARBA" id="ARBA00023242"/>
    </source>
</evidence>
<dbReference type="PANTHER" id="PTHR10997:SF7">
    <property type="entry name" value="IMPORTIN-11"/>
    <property type="match status" value="1"/>
</dbReference>